<evidence type="ECO:0000313" key="4">
    <source>
        <dbReference type="Proteomes" id="UP000006546"/>
    </source>
</evidence>
<dbReference type="AlphaFoldDB" id="F4LJX4"/>
<dbReference type="EMBL" id="CP002696">
    <property type="protein sequence ID" value="AEE16454.1"/>
    <property type="molecule type" value="Genomic_DNA"/>
</dbReference>
<feature type="domain" description="Recombinase" evidence="2">
    <location>
        <begin position="188"/>
        <end position="331"/>
    </location>
</feature>
<dbReference type="Pfam" id="PF14287">
    <property type="entry name" value="DUF4368"/>
    <property type="match status" value="1"/>
</dbReference>
<evidence type="ECO:0000259" key="1">
    <source>
        <dbReference type="PROSITE" id="PS51736"/>
    </source>
</evidence>
<dbReference type="InterPro" id="IPR036162">
    <property type="entry name" value="Resolvase-like_N_sf"/>
</dbReference>
<dbReference type="InterPro" id="IPR011109">
    <property type="entry name" value="DNA_bind_recombinase_dom"/>
</dbReference>
<reference evidence="4" key="1">
    <citation type="submission" date="2011-04" db="EMBL/GenBank/DDBJ databases">
        <title>The complete genome of Treponema brennaborense DSM 12168.</title>
        <authorList>
            <person name="Lucas S."/>
            <person name="Han J."/>
            <person name="Lapidus A."/>
            <person name="Bruce D."/>
            <person name="Goodwin L."/>
            <person name="Pitluck S."/>
            <person name="Peters L."/>
            <person name="Kyrpides N."/>
            <person name="Mavromatis K."/>
            <person name="Ivanova N."/>
            <person name="Mikhailova N."/>
            <person name="Pagani I."/>
            <person name="Teshima H."/>
            <person name="Detter J.C."/>
            <person name="Tapia R."/>
            <person name="Han C."/>
            <person name="Land M."/>
            <person name="Hauser L."/>
            <person name="Markowitz V."/>
            <person name="Cheng J.-F."/>
            <person name="Hugenholtz P."/>
            <person name="Woyke T."/>
            <person name="Wu D."/>
            <person name="Gronow S."/>
            <person name="Wellnitz S."/>
            <person name="Brambilla E."/>
            <person name="Klenk H.-P."/>
            <person name="Eisen J.A."/>
        </authorList>
    </citation>
    <scope>NUCLEOTIDE SEQUENCE [LARGE SCALE GENOMIC DNA]</scope>
    <source>
        <strain evidence="4">DSM 12168 / CIP 105900 / DD5/3</strain>
    </source>
</reference>
<dbReference type="KEGG" id="tbe:Trebr_1019"/>
<dbReference type="HOGENOM" id="CLU_010686_18_2_12"/>
<evidence type="ECO:0000313" key="3">
    <source>
        <dbReference type="EMBL" id="AEE16454.1"/>
    </source>
</evidence>
<dbReference type="InterPro" id="IPR025827">
    <property type="entry name" value="Zn_ribbon_recom_dom"/>
</dbReference>
<dbReference type="Pfam" id="PF07508">
    <property type="entry name" value="Recombinase"/>
    <property type="match status" value="1"/>
</dbReference>
<organism evidence="3 4">
    <name type="scientific">Treponema brennaborense (strain DSM 12168 / CIP 105900 / DD5/3)</name>
    <dbReference type="NCBI Taxonomy" id="906968"/>
    <lineage>
        <taxon>Bacteria</taxon>
        <taxon>Pseudomonadati</taxon>
        <taxon>Spirochaetota</taxon>
        <taxon>Spirochaetia</taxon>
        <taxon>Spirochaetales</taxon>
        <taxon>Treponemataceae</taxon>
        <taxon>Treponema</taxon>
    </lineage>
</organism>
<dbReference type="PROSITE" id="PS51737">
    <property type="entry name" value="RECOMBINASE_DNA_BIND"/>
    <property type="match status" value="1"/>
</dbReference>
<dbReference type="STRING" id="906968.Trebr_1019"/>
<dbReference type="Pfam" id="PF13408">
    <property type="entry name" value="Zn_ribbon_recom"/>
    <property type="match status" value="1"/>
</dbReference>
<name>F4LJX4_TREBD</name>
<dbReference type="PROSITE" id="PS51736">
    <property type="entry name" value="RECOMBINASES_3"/>
    <property type="match status" value="1"/>
</dbReference>
<dbReference type="Proteomes" id="UP000006546">
    <property type="component" value="Chromosome"/>
</dbReference>
<dbReference type="InterPro" id="IPR038109">
    <property type="entry name" value="DNA_bind_recomb_sf"/>
</dbReference>
<feature type="domain" description="Resolvase/invertase-type recombinase catalytic" evidence="1">
    <location>
        <begin position="24"/>
        <end position="180"/>
    </location>
</feature>
<sequence length="559" mass="64500">MARTKNRETNTAVSQFSYNPTRWNLAKYIRLSKEDLNRGKDDSNSVTNQKNLLDDYYRQHLDEFESAETYVDDGCTGTDTNRADFQRLLADIYAKKVNCVIVKDLSRLSRNYTDAGSLIENLFVQMNVRFISLAEGVDSYLNPDSVSSILVPITNVMNDQYCYQTSKKIRQVFDYKKRNGEFIGSYAPYGYIKDPNDKHALLVDHEAAEVVKQIFSMCLSGMTVRAIVNHLNDHGVMCPSVYKQSQGLKYKCPNGQTQPMWSTITISNMLKNPVYVGDMAQGRNRVKSYKIHKIEAVPEKDWIVVPNTHEPIIDREAFEKVKQLLKRDTRTSPKQKQLYLFSGFLRCADCGRAMSRIASKELYVYYQCGTYKSLSKKACTMHSIKSTRLEAAVLYAIRQQVHLAVSYSAIVSKINLAPLKKSQSIRLNELITAKEKELTKIMRYKQALYQDWKDGHITHNDYRHMSEDYEQQNEAIGTVIANLKKERDELENGIDTENPFLATFRKYENIDKLTREILIELVDHIKVYEGGDISIRFKFADELRRIIQYIEVNSHLQVG</sequence>
<dbReference type="OrthoDB" id="360715at2"/>
<dbReference type="Gene3D" id="3.90.1750.20">
    <property type="entry name" value="Putative Large Serine Recombinase, Chain B, Domain 2"/>
    <property type="match status" value="1"/>
</dbReference>
<dbReference type="PANTHER" id="PTHR30461:SF23">
    <property type="entry name" value="DNA RECOMBINASE-RELATED"/>
    <property type="match status" value="1"/>
</dbReference>
<dbReference type="Gene3D" id="3.40.50.1390">
    <property type="entry name" value="Resolvase, N-terminal catalytic domain"/>
    <property type="match status" value="1"/>
</dbReference>
<dbReference type="GO" id="GO:0000150">
    <property type="term" value="F:DNA strand exchange activity"/>
    <property type="evidence" value="ECO:0007669"/>
    <property type="project" value="InterPro"/>
</dbReference>
<dbReference type="SMART" id="SM00857">
    <property type="entry name" value="Resolvase"/>
    <property type="match status" value="1"/>
</dbReference>
<dbReference type="PANTHER" id="PTHR30461">
    <property type="entry name" value="DNA-INVERTASE FROM LAMBDOID PROPHAGE"/>
    <property type="match status" value="1"/>
</dbReference>
<dbReference type="GO" id="GO:0003677">
    <property type="term" value="F:DNA binding"/>
    <property type="evidence" value="ECO:0007669"/>
    <property type="project" value="InterPro"/>
</dbReference>
<proteinExistence type="predicted"/>
<dbReference type="Pfam" id="PF00239">
    <property type="entry name" value="Resolvase"/>
    <property type="match status" value="1"/>
</dbReference>
<protein>
    <submittedName>
        <fullName evidence="3">Recombinase</fullName>
    </submittedName>
</protein>
<dbReference type="InterPro" id="IPR006119">
    <property type="entry name" value="Resolv_N"/>
</dbReference>
<dbReference type="SUPFAM" id="SSF53041">
    <property type="entry name" value="Resolvase-like"/>
    <property type="match status" value="1"/>
</dbReference>
<dbReference type="eggNOG" id="COG1961">
    <property type="taxonomic scope" value="Bacteria"/>
</dbReference>
<dbReference type="RefSeq" id="WP_013758163.1">
    <property type="nucleotide sequence ID" value="NC_015500.1"/>
</dbReference>
<dbReference type="InterPro" id="IPR025378">
    <property type="entry name" value="DUF4368"/>
</dbReference>
<dbReference type="InterPro" id="IPR050639">
    <property type="entry name" value="SSR_resolvase"/>
</dbReference>
<keyword evidence="4" id="KW-1185">Reference proteome</keyword>
<evidence type="ECO:0000259" key="2">
    <source>
        <dbReference type="PROSITE" id="PS51737"/>
    </source>
</evidence>
<accession>F4LJX4</accession>
<gene>
    <name evidence="3" type="ordered locus">Trebr_1019</name>
</gene>